<evidence type="ECO:0000313" key="3">
    <source>
        <dbReference type="Proteomes" id="UP000692896"/>
    </source>
</evidence>
<name>A0A944DJ70_PSEFL</name>
<dbReference type="Proteomes" id="UP000692896">
    <property type="component" value="Unassembled WGS sequence"/>
</dbReference>
<proteinExistence type="predicted"/>
<dbReference type="EMBL" id="JAGGOB010000008">
    <property type="protein sequence ID" value="MBT2327769.1"/>
    <property type="molecule type" value="Genomic_DNA"/>
</dbReference>
<evidence type="ECO:0000313" key="2">
    <source>
        <dbReference type="EMBL" id="MBT2327769.1"/>
    </source>
</evidence>
<dbReference type="Pfam" id="PF07858">
    <property type="entry name" value="LEH"/>
    <property type="match status" value="1"/>
</dbReference>
<dbReference type="InterPro" id="IPR032710">
    <property type="entry name" value="NTF2-like_dom_sf"/>
</dbReference>
<dbReference type="Gene3D" id="3.10.450.50">
    <property type="match status" value="1"/>
</dbReference>
<accession>A0A944DJ70</accession>
<dbReference type="AlphaFoldDB" id="A0A944DJ70"/>
<dbReference type="InterPro" id="IPR013100">
    <property type="entry name" value="LEH"/>
</dbReference>
<protein>
    <submittedName>
        <fullName evidence="2">Nuclear transport factor 2 family protein</fullName>
    </submittedName>
</protein>
<reference evidence="2" key="1">
    <citation type="submission" date="2021-03" db="EMBL/GenBank/DDBJ databases">
        <title>Genomic analysis provides insights into the functional capacity of soil bacteria communities inhabiting an altitudinal gradient in the Atacama Desert.</title>
        <authorList>
            <person name="Gonzalez M."/>
            <person name="Maldonado J."/>
            <person name="Maza F."/>
            <person name="Hodar C."/>
            <person name="Cortes M."/>
            <person name="Palma R."/>
            <person name="Andreani C."/>
            <person name="Gaete A."/>
            <person name="Vasquez-Dean J."/>
            <person name="Acuna V."/>
            <person name="Aguado M."/>
            <person name="Mandakovic D."/>
            <person name="Latorre M."/>
            <person name="Orellana A."/>
            <person name="Gutierrez R."/>
            <person name="Montecino M."/>
            <person name="Allende M."/>
            <person name="Maass A."/>
            <person name="Cambiazo V."/>
        </authorList>
    </citation>
    <scope>NUCLEOTIDE SEQUENCE</scope>
    <source>
        <strain evidence="2">ISL-25</strain>
    </source>
</reference>
<gene>
    <name evidence="2" type="ORF">J7E47_03420</name>
</gene>
<dbReference type="RefSeq" id="WP_214917074.1">
    <property type="nucleotide sequence ID" value="NZ_JAGGNX010000019.1"/>
</dbReference>
<dbReference type="SUPFAM" id="SSF54427">
    <property type="entry name" value="NTF2-like"/>
    <property type="match status" value="1"/>
</dbReference>
<organism evidence="2 3">
    <name type="scientific">Pseudomonas fluorescens</name>
    <dbReference type="NCBI Taxonomy" id="294"/>
    <lineage>
        <taxon>Bacteria</taxon>
        <taxon>Pseudomonadati</taxon>
        <taxon>Pseudomonadota</taxon>
        <taxon>Gammaproteobacteria</taxon>
        <taxon>Pseudomonadales</taxon>
        <taxon>Pseudomonadaceae</taxon>
        <taxon>Pseudomonas</taxon>
    </lineage>
</organism>
<evidence type="ECO:0000259" key="1">
    <source>
        <dbReference type="Pfam" id="PF07858"/>
    </source>
</evidence>
<sequence>MPTPIEVVTAFSAAFPEDDGKVAIRRYFTPKTVWVNEGVSSTTGTEEAIAFLERPNRSPSIAAVHFEMLAVAVDGNRVLTERLDRFVRHDGSQIAAFKVMGIFEVEGDRIVAWRDYFDVNAGKKISDDKH</sequence>
<comment type="caution">
    <text evidence="2">The sequence shown here is derived from an EMBL/GenBank/DDBJ whole genome shotgun (WGS) entry which is preliminary data.</text>
</comment>
<feature type="domain" description="Limonene-1,2-epoxide hydrolase" evidence="1">
    <location>
        <begin position="3"/>
        <end position="120"/>
    </location>
</feature>